<comment type="cofactor">
    <cofactor evidence="1">
        <name>Fe(2+)</name>
        <dbReference type="ChEBI" id="CHEBI:29033"/>
    </cofactor>
</comment>
<dbReference type="Gene3D" id="3.30.70.330">
    <property type="match status" value="1"/>
</dbReference>
<comment type="function">
    <text evidence="11">Catalyzes the methylation of 5-carboxymethyl uridine to 5-methylcarboxymethyl uridine at the wobble position of the anticodon loop in tRNA via its methyltransferase domain. Catalyzes the last step in the formation of 5-methylcarboxymethyl uridine at the wobble position of the anticodon loop in target tRNA. Has a preference for tRNA(Arg) and tRNA(Glu), and does not bind tRNA(Lys). Binds tRNA and catalyzes the iron and alpha-ketoglutarate dependent hydroxylation of 5-methylcarboxymethyl uridine at the wobble position of the anticodon loop in tRNA via its dioxygenase domain, giving rise to 5-(S)-methoxycarbonylhydroxymethyluridine; has a preference for tRNA(Gly). Required for normal survival after DNA damage. May inhibit apoptosis and promote cell survival and angiogenesis.</text>
</comment>
<dbReference type="Gene3D" id="2.60.120.590">
    <property type="entry name" value="Alpha-ketoglutarate-dependent dioxygenase AlkB-like"/>
    <property type="match status" value="1"/>
</dbReference>
<feature type="domain" description="RRM" evidence="15">
    <location>
        <begin position="34"/>
        <end position="111"/>
    </location>
</feature>
<evidence type="ECO:0000256" key="6">
    <source>
        <dbReference type="ARBA" id="ARBA00022833"/>
    </source>
</evidence>
<evidence type="ECO:0000256" key="2">
    <source>
        <dbReference type="ARBA" id="ARBA00007879"/>
    </source>
</evidence>
<dbReference type="EMBL" id="JAZDUA010000165">
    <property type="protein sequence ID" value="KAK7865829.1"/>
    <property type="molecule type" value="Genomic_DNA"/>
</dbReference>
<evidence type="ECO:0000256" key="5">
    <source>
        <dbReference type="ARBA" id="ARBA00022679"/>
    </source>
</evidence>
<dbReference type="SUPFAM" id="SSF53335">
    <property type="entry name" value="S-adenosyl-L-methionine-dependent methyltransferases"/>
    <property type="match status" value="1"/>
</dbReference>
<keyword evidence="7 14" id="KW-0694">RNA-binding</keyword>
<dbReference type="PANTHER" id="PTHR13069:SF21">
    <property type="entry name" value="ALKYLATED DNA REPAIR PROTEIN ALKB HOMOLOG 8"/>
    <property type="match status" value="1"/>
</dbReference>
<dbReference type="GO" id="GO:0005634">
    <property type="term" value="C:nucleus"/>
    <property type="evidence" value="ECO:0007669"/>
    <property type="project" value="TreeGrafter"/>
</dbReference>
<gene>
    <name evidence="17" type="ORF">R5R35_001285</name>
</gene>
<evidence type="ECO:0000256" key="12">
    <source>
        <dbReference type="ARBA" id="ARBA00049786"/>
    </source>
</evidence>
<evidence type="ECO:0000256" key="1">
    <source>
        <dbReference type="ARBA" id="ARBA00001954"/>
    </source>
</evidence>
<dbReference type="InterPro" id="IPR000504">
    <property type="entry name" value="RRM_dom"/>
</dbReference>
<dbReference type="Gene3D" id="3.40.50.150">
    <property type="entry name" value="Vaccinia Virus protein VP39"/>
    <property type="match status" value="1"/>
</dbReference>
<dbReference type="InterPro" id="IPR005123">
    <property type="entry name" value="Oxoglu/Fe-dep_dioxygenase_dom"/>
</dbReference>
<evidence type="ECO:0000256" key="3">
    <source>
        <dbReference type="ARBA" id="ARBA00012808"/>
    </source>
</evidence>
<organism evidence="17 18">
    <name type="scientific">Gryllus longicercus</name>
    <dbReference type="NCBI Taxonomy" id="2509291"/>
    <lineage>
        <taxon>Eukaryota</taxon>
        <taxon>Metazoa</taxon>
        <taxon>Ecdysozoa</taxon>
        <taxon>Arthropoda</taxon>
        <taxon>Hexapoda</taxon>
        <taxon>Insecta</taxon>
        <taxon>Pterygota</taxon>
        <taxon>Neoptera</taxon>
        <taxon>Polyneoptera</taxon>
        <taxon>Orthoptera</taxon>
        <taxon>Ensifera</taxon>
        <taxon>Gryllidea</taxon>
        <taxon>Grylloidea</taxon>
        <taxon>Gryllidae</taxon>
        <taxon>Gryllinae</taxon>
        <taxon>Gryllus</taxon>
    </lineage>
</organism>
<dbReference type="GO" id="GO:0000049">
    <property type="term" value="F:tRNA binding"/>
    <property type="evidence" value="ECO:0007669"/>
    <property type="project" value="TreeGrafter"/>
</dbReference>
<keyword evidence="4" id="KW-0489">Methyltransferase</keyword>
<keyword evidence="8" id="KW-0408">Iron</keyword>
<evidence type="ECO:0000313" key="17">
    <source>
        <dbReference type="EMBL" id="KAK7865829.1"/>
    </source>
</evidence>
<dbReference type="InterPro" id="IPR012677">
    <property type="entry name" value="Nucleotide-bd_a/b_plait_sf"/>
</dbReference>
<evidence type="ECO:0000256" key="9">
    <source>
        <dbReference type="ARBA" id="ARBA00023268"/>
    </source>
</evidence>
<evidence type="ECO:0000256" key="14">
    <source>
        <dbReference type="PROSITE-ProRule" id="PRU00176"/>
    </source>
</evidence>
<dbReference type="SUPFAM" id="SSF54928">
    <property type="entry name" value="RNA-binding domain, RBD"/>
    <property type="match status" value="1"/>
</dbReference>
<sequence length="612" mass="70176">MTGFATRKVVRKVKKLTSMLHRESGIECCEEPTKYLFIGNAGLTTGLQRECLVPHFTKYGIVDDVVMIPGKSYCFIVFRDANACAVAFNNLQAKQIVPDYPEVLYLAFARSVPTVENKDWHNGPPGSVVLENFVNETEEEILLHCIDWGTSDSGQHLKHRRVIHYGYEFQYHNNNINKDEPLKDKIPEECSVLFDRLKQMGYITSCPDQLTINQYLPGQGIPPHIDTHSACEGTILSLSLGSSVIMEFKHRDGQSMSLLLPQRSMLIMSGEARYAWSHGITPRKTDIMPCPGGGLSVQNRGVRTSFTFRWTRKDKCICSYHLECDSYNEKESSEQNDAGATELEKLHVHKVYEDIAEHFSETRHKPWPNVLDFVQSFPKGSVLVDVGCGNGKYFGQNKDIYEIGCDSSWNLSSLCKDRGFQVFTCNCLALPLRNDSADACISIAVIHHLANENRRLKAVQEIVRVLRQEGMALIYVWAKNQEYNNKKSSYLKQNWHNRKSKCNKTNAHEPPVVNAEEEKSQTEKYSKFSESSSFSLPLHTNRTQFLHKDVLVPWKLKPQSQKLQTAEVRTFYRYYHVFEKQELEDLCLREKNVELVKSFYDQGNWCVIIKKK</sequence>
<dbReference type="GO" id="GO:0002098">
    <property type="term" value="P:tRNA wobble uridine modification"/>
    <property type="evidence" value="ECO:0007669"/>
    <property type="project" value="TreeGrafter"/>
</dbReference>
<dbReference type="InterPro" id="IPR037151">
    <property type="entry name" value="AlkB-like_sf"/>
</dbReference>
<dbReference type="SUPFAM" id="SSF51197">
    <property type="entry name" value="Clavaminate synthase-like"/>
    <property type="match status" value="1"/>
</dbReference>
<dbReference type="CDD" id="cd02440">
    <property type="entry name" value="AdoMet_MTases"/>
    <property type="match status" value="1"/>
</dbReference>
<keyword evidence="9" id="KW-0511">Multifunctional enzyme</keyword>
<evidence type="ECO:0000259" key="16">
    <source>
        <dbReference type="PROSITE" id="PS51471"/>
    </source>
</evidence>
<evidence type="ECO:0000256" key="8">
    <source>
        <dbReference type="ARBA" id="ARBA00023004"/>
    </source>
</evidence>
<evidence type="ECO:0000259" key="15">
    <source>
        <dbReference type="PROSITE" id="PS50102"/>
    </source>
</evidence>
<evidence type="ECO:0000256" key="7">
    <source>
        <dbReference type="ARBA" id="ARBA00022884"/>
    </source>
</evidence>
<dbReference type="GO" id="GO:0005737">
    <property type="term" value="C:cytoplasm"/>
    <property type="evidence" value="ECO:0007669"/>
    <property type="project" value="TreeGrafter"/>
</dbReference>
<protein>
    <recommendedName>
        <fullName evidence="3">tRNA (carboxymethyluridine(34)-5-O)-methyltransferase</fullName>
        <ecNumber evidence="3">2.1.1.229</ecNumber>
    </recommendedName>
    <alternativeName>
        <fullName evidence="12">Alkylated DNA repair protein alkB homolog 8</fullName>
    </alternativeName>
    <alternativeName>
        <fullName evidence="13">S-adenosyl-L-methionine-dependent tRNA methyltransferase ALKBH8</fullName>
    </alternativeName>
</protein>
<comment type="caution">
    <text evidence="17">The sequence shown here is derived from an EMBL/GenBank/DDBJ whole genome shotgun (WGS) entry which is preliminary data.</text>
</comment>
<comment type="similarity">
    <text evidence="2">Belongs to the alkB family.</text>
</comment>
<dbReference type="PANTHER" id="PTHR13069">
    <property type="entry name" value="ALKYLATED DNA REPAIR PROTEIN ALKB HOMOLOG 8"/>
    <property type="match status" value="1"/>
</dbReference>
<dbReference type="GO" id="GO:0008757">
    <property type="term" value="F:S-adenosylmethionine-dependent methyltransferase activity"/>
    <property type="evidence" value="ECO:0007669"/>
    <property type="project" value="InterPro"/>
</dbReference>
<proteinExistence type="inferred from homology"/>
<dbReference type="InterPro" id="IPR051422">
    <property type="entry name" value="AlkB_tRNA_MeTrf/Diox"/>
</dbReference>
<evidence type="ECO:0000256" key="13">
    <source>
        <dbReference type="ARBA" id="ARBA00049802"/>
    </source>
</evidence>
<name>A0AAN9Z7P6_9ORTH</name>
<dbReference type="GO" id="GO:0030488">
    <property type="term" value="P:tRNA methylation"/>
    <property type="evidence" value="ECO:0007669"/>
    <property type="project" value="TreeGrafter"/>
</dbReference>
<dbReference type="PROSITE" id="PS51471">
    <property type="entry name" value="FE2OG_OXY"/>
    <property type="match status" value="1"/>
</dbReference>
<dbReference type="InterPro" id="IPR035979">
    <property type="entry name" value="RBD_domain_sf"/>
</dbReference>
<comment type="catalytic activity">
    <reaction evidence="10">
        <text>5-(carboxymethyl)uridine(34) in tRNA + S-adenosyl-L-methionine = 5-(2-methoxy-2-oxoethyl)uridine(34) in tRNA + S-adenosyl-L-homocysteine</text>
        <dbReference type="Rhea" id="RHEA:43208"/>
        <dbReference type="Rhea" id="RHEA-COMP:10407"/>
        <dbReference type="Rhea" id="RHEA-COMP:10408"/>
        <dbReference type="ChEBI" id="CHEBI:57856"/>
        <dbReference type="ChEBI" id="CHEBI:59789"/>
        <dbReference type="ChEBI" id="CHEBI:74851"/>
        <dbReference type="ChEBI" id="CHEBI:74882"/>
        <dbReference type="EC" id="2.1.1.229"/>
    </reaction>
</comment>
<dbReference type="InterPro" id="IPR029063">
    <property type="entry name" value="SAM-dependent_MTases_sf"/>
</dbReference>
<evidence type="ECO:0000256" key="10">
    <source>
        <dbReference type="ARBA" id="ARBA00034996"/>
    </source>
</evidence>
<dbReference type="InterPro" id="IPR027450">
    <property type="entry name" value="AlkB-like"/>
</dbReference>
<accession>A0AAN9Z7P6</accession>
<dbReference type="InterPro" id="IPR013216">
    <property type="entry name" value="Methyltransf_11"/>
</dbReference>
<keyword evidence="5" id="KW-0808">Transferase</keyword>
<dbReference type="EC" id="2.1.1.229" evidence="3"/>
<evidence type="ECO:0000313" key="18">
    <source>
        <dbReference type="Proteomes" id="UP001378592"/>
    </source>
</evidence>
<evidence type="ECO:0000256" key="4">
    <source>
        <dbReference type="ARBA" id="ARBA00022603"/>
    </source>
</evidence>
<dbReference type="PROSITE" id="PS50102">
    <property type="entry name" value="RRM"/>
    <property type="match status" value="1"/>
</dbReference>
<reference evidence="17 18" key="1">
    <citation type="submission" date="2024-03" db="EMBL/GenBank/DDBJ databases">
        <title>The genome assembly and annotation of the cricket Gryllus longicercus Weissman &amp; Gray.</title>
        <authorList>
            <person name="Szrajer S."/>
            <person name="Gray D."/>
            <person name="Ylla G."/>
        </authorList>
    </citation>
    <scope>NUCLEOTIDE SEQUENCE [LARGE SCALE GENOMIC DNA]</scope>
    <source>
        <strain evidence="17">DAG 2021-001</strain>
        <tissue evidence="17">Whole body minus gut</tissue>
    </source>
</reference>
<dbReference type="Proteomes" id="UP001378592">
    <property type="component" value="Unassembled WGS sequence"/>
</dbReference>
<dbReference type="Pfam" id="PF13532">
    <property type="entry name" value="2OG-FeII_Oxy_2"/>
    <property type="match status" value="1"/>
</dbReference>
<dbReference type="AlphaFoldDB" id="A0AAN9Z7P6"/>
<dbReference type="GO" id="GO:0106335">
    <property type="term" value="F:tRNA (5-carboxymethyluridine(34)-5-O)-methyltransferase activity"/>
    <property type="evidence" value="ECO:0007669"/>
    <property type="project" value="UniProtKB-EC"/>
</dbReference>
<evidence type="ECO:0000256" key="11">
    <source>
        <dbReference type="ARBA" id="ARBA00045506"/>
    </source>
</evidence>
<keyword evidence="18" id="KW-1185">Reference proteome</keyword>
<feature type="domain" description="Fe2OG dioxygenase" evidence="16">
    <location>
        <begin position="206"/>
        <end position="312"/>
    </location>
</feature>
<keyword evidence="6" id="KW-0862">Zinc</keyword>
<dbReference type="Pfam" id="PF08241">
    <property type="entry name" value="Methyltransf_11"/>
    <property type="match status" value="1"/>
</dbReference>